<dbReference type="Proteomes" id="UP000241074">
    <property type="component" value="Chromosome"/>
</dbReference>
<dbReference type="AlphaFoldDB" id="A0A2P1PQW4"/>
<reference evidence="1 2" key="1">
    <citation type="submission" date="2018-03" db="EMBL/GenBank/DDBJ databases">
        <title>Ahniella affigens gen. nov., sp. nov., a gammaproteobacterium isolated from sandy soil near a stream.</title>
        <authorList>
            <person name="Ko Y."/>
            <person name="Kim J.-H."/>
        </authorList>
    </citation>
    <scope>NUCLEOTIDE SEQUENCE [LARGE SCALE GENOMIC DNA]</scope>
    <source>
        <strain evidence="1 2">D13</strain>
    </source>
</reference>
<dbReference type="RefSeq" id="WP_106891148.1">
    <property type="nucleotide sequence ID" value="NZ_CP027860.1"/>
</dbReference>
<accession>A0A2P1PQW4</accession>
<protein>
    <submittedName>
        <fullName evidence="1">Uncharacterized protein</fullName>
    </submittedName>
</protein>
<gene>
    <name evidence="1" type="ORF">C7S18_08450</name>
</gene>
<dbReference type="EMBL" id="CP027860">
    <property type="protein sequence ID" value="AVP97224.1"/>
    <property type="molecule type" value="Genomic_DNA"/>
</dbReference>
<dbReference type="KEGG" id="xba:C7S18_08450"/>
<organism evidence="1 2">
    <name type="scientific">Ahniella affigens</name>
    <dbReference type="NCBI Taxonomy" id="2021234"/>
    <lineage>
        <taxon>Bacteria</taxon>
        <taxon>Pseudomonadati</taxon>
        <taxon>Pseudomonadota</taxon>
        <taxon>Gammaproteobacteria</taxon>
        <taxon>Lysobacterales</taxon>
        <taxon>Rhodanobacteraceae</taxon>
        <taxon>Ahniella</taxon>
    </lineage>
</organism>
<sequence length="107" mass="12241">MLALHGVFQSYVRHCGYDRTLPKVVDPEVIDRLFIPVFMPSLPEGARRRLKALVDHACYFNLSEPFPSNYDALATEFGLPPMPDRDAVIQANLEYWAAETRFKERAA</sequence>
<proteinExistence type="predicted"/>
<keyword evidence="2" id="KW-1185">Reference proteome</keyword>
<dbReference type="OrthoDB" id="9810734at2"/>
<evidence type="ECO:0000313" key="2">
    <source>
        <dbReference type="Proteomes" id="UP000241074"/>
    </source>
</evidence>
<reference evidence="1 2" key="2">
    <citation type="submission" date="2018-03" db="EMBL/GenBank/DDBJ databases">
        <authorList>
            <person name="Keele B.F."/>
        </authorList>
    </citation>
    <scope>NUCLEOTIDE SEQUENCE [LARGE SCALE GENOMIC DNA]</scope>
    <source>
        <strain evidence="1 2">D13</strain>
    </source>
</reference>
<name>A0A2P1PQW4_9GAMM</name>
<evidence type="ECO:0000313" key="1">
    <source>
        <dbReference type="EMBL" id="AVP97224.1"/>
    </source>
</evidence>